<dbReference type="EMBL" id="JYDT01003351">
    <property type="protein sequence ID" value="KRY62475.1"/>
    <property type="molecule type" value="Genomic_DNA"/>
</dbReference>
<organism evidence="2 3">
    <name type="scientific">Trichinella pseudospiralis</name>
    <name type="common">Parasitic roundworm</name>
    <dbReference type="NCBI Taxonomy" id="6337"/>
    <lineage>
        <taxon>Eukaryota</taxon>
        <taxon>Metazoa</taxon>
        <taxon>Ecdysozoa</taxon>
        <taxon>Nematoda</taxon>
        <taxon>Enoplea</taxon>
        <taxon>Dorylaimia</taxon>
        <taxon>Trichinellida</taxon>
        <taxon>Trichinellidae</taxon>
        <taxon>Trichinella</taxon>
    </lineage>
</organism>
<dbReference type="AlphaFoldDB" id="A0A0V1DM90"/>
<feature type="transmembrane region" description="Helical" evidence="1">
    <location>
        <begin position="12"/>
        <end position="32"/>
    </location>
</feature>
<protein>
    <submittedName>
        <fullName evidence="2">Uncharacterized protein</fullName>
    </submittedName>
</protein>
<keyword evidence="1" id="KW-0472">Membrane</keyword>
<keyword evidence="3" id="KW-1185">Reference proteome</keyword>
<evidence type="ECO:0000313" key="3">
    <source>
        <dbReference type="Proteomes" id="UP000054995"/>
    </source>
</evidence>
<keyword evidence="1" id="KW-0812">Transmembrane</keyword>
<proteinExistence type="predicted"/>
<evidence type="ECO:0000313" key="2">
    <source>
        <dbReference type="EMBL" id="KRY62475.1"/>
    </source>
</evidence>
<gene>
    <name evidence="2" type="ORF">T4D_13127</name>
</gene>
<reference evidence="2 3" key="1">
    <citation type="submission" date="2015-01" db="EMBL/GenBank/DDBJ databases">
        <title>Evolution of Trichinella species and genotypes.</title>
        <authorList>
            <person name="Korhonen P.K."/>
            <person name="Edoardo P."/>
            <person name="Giuseppe L.R."/>
            <person name="Gasser R.B."/>
        </authorList>
    </citation>
    <scope>NUCLEOTIDE SEQUENCE [LARGE SCALE GENOMIC DNA]</scope>
    <source>
        <strain evidence="2">ISS470</strain>
    </source>
</reference>
<dbReference type="Proteomes" id="UP000054995">
    <property type="component" value="Unassembled WGS sequence"/>
</dbReference>
<keyword evidence="1" id="KW-1133">Transmembrane helix</keyword>
<comment type="caution">
    <text evidence="2">The sequence shown here is derived from an EMBL/GenBank/DDBJ whole genome shotgun (WGS) entry which is preliminary data.</text>
</comment>
<name>A0A0V1DM90_TRIPS</name>
<accession>A0A0V1DM90</accession>
<evidence type="ECO:0000256" key="1">
    <source>
        <dbReference type="SAM" id="Phobius"/>
    </source>
</evidence>
<sequence length="33" mass="3661">MTPAPFSPMNYAGVLSFQVLFSQGFVSAFCPYR</sequence>